<feature type="signal peptide" evidence="1">
    <location>
        <begin position="1"/>
        <end position="20"/>
    </location>
</feature>
<keyword evidence="1" id="KW-0732">Signal</keyword>
<feature type="chain" id="PRO_5037300722" description="Phosphate starvation-inducible protein PsiF" evidence="1">
    <location>
        <begin position="21"/>
        <end position="89"/>
    </location>
</feature>
<protein>
    <recommendedName>
        <fullName evidence="4">Phosphate starvation-inducible protein PsiF</fullName>
    </recommendedName>
</protein>
<gene>
    <name evidence="2" type="ORF">JJB74_12045</name>
</gene>
<sequence length="89" mass="8650">MKSILAITVATLFCAGSAFAQAPAAPAKPAATVAAPAIPPQGNTAAASAAAASPAASICATKAVDKNGRKLHGAAKASFMKKCEVNTLK</sequence>
<accession>A0A934SRD0</accession>
<dbReference type="RefSeq" id="WP_200592114.1">
    <property type="nucleotide sequence ID" value="NZ_JAEPBG010000004.1"/>
</dbReference>
<reference evidence="2" key="1">
    <citation type="submission" date="2021-01" db="EMBL/GenBank/DDBJ databases">
        <title>Genome sequence of strain Noviherbaspirillum sp. DKR-6.</title>
        <authorList>
            <person name="Chaudhary D.K."/>
        </authorList>
    </citation>
    <scope>NUCLEOTIDE SEQUENCE</scope>
    <source>
        <strain evidence="2">DKR-6</strain>
    </source>
</reference>
<evidence type="ECO:0000256" key="1">
    <source>
        <dbReference type="SAM" id="SignalP"/>
    </source>
</evidence>
<dbReference type="AlphaFoldDB" id="A0A934SRD0"/>
<evidence type="ECO:0000313" key="3">
    <source>
        <dbReference type="Proteomes" id="UP000622890"/>
    </source>
</evidence>
<comment type="caution">
    <text evidence="2">The sequence shown here is derived from an EMBL/GenBank/DDBJ whole genome shotgun (WGS) entry which is preliminary data.</text>
</comment>
<evidence type="ECO:0000313" key="2">
    <source>
        <dbReference type="EMBL" id="MBK4735346.1"/>
    </source>
</evidence>
<organism evidence="2 3">
    <name type="scientific">Noviherbaspirillum pedocola</name>
    <dbReference type="NCBI Taxonomy" id="2801341"/>
    <lineage>
        <taxon>Bacteria</taxon>
        <taxon>Pseudomonadati</taxon>
        <taxon>Pseudomonadota</taxon>
        <taxon>Betaproteobacteria</taxon>
        <taxon>Burkholderiales</taxon>
        <taxon>Oxalobacteraceae</taxon>
        <taxon>Noviherbaspirillum</taxon>
    </lineage>
</organism>
<dbReference type="Proteomes" id="UP000622890">
    <property type="component" value="Unassembled WGS sequence"/>
</dbReference>
<name>A0A934SRD0_9BURK</name>
<dbReference type="EMBL" id="JAEPBG010000004">
    <property type="protein sequence ID" value="MBK4735346.1"/>
    <property type="molecule type" value="Genomic_DNA"/>
</dbReference>
<evidence type="ECO:0008006" key="4">
    <source>
        <dbReference type="Google" id="ProtNLM"/>
    </source>
</evidence>
<proteinExistence type="predicted"/>
<keyword evidence="3" id="KW-1185">Reference proteome</keyword>